<evidence type="ECO:0000313" key="3">
    <source>
        <dbReference type="Proteomes" id="UP000037923"/>
    </source>
</evidence>
<dbReference type="RefSeq" id="XP_015657248.1">
    <property type="nucleotide sequence ID" value="XM_015804114.1"/>
</dbReference>
<dbReference type="RefSeq" id="XP_015657247.1">
    <property type="nucleotide sequence ID" value="XM_015804113.1"/>
</dbReference>
<dbReference type="VEuPathDB" id="TriTrypDB:LpyrH10_12_0800"/>
<sequence>MPGHDNDIFVILTLWLLYIGIHVCMDFFERRAQRSLDDGAAEEALRRPNRIVAEVLHGDVGGYSIHTRREIRVVVVGTVTDTAALMNTDPCEGALVPDATGRVPQLPEPVHYGEASYAPRMSEDAVRQAVVVEEPQEEKPPKPEVV</sequence>
<dbReference type="EMBL" id="LGTL01000012">
    <property type="protein sequence ID" value="KPA78809.1"/>
    <property type="molecule type" value="Genomic_DNA"/>
</dbReference>
<protein>
    <submittedName>
        <fullName evidence="2">Uncharacterized protein</fullName>
    </submittedName>
</protein>
<proteinExistence type="predicted"/>
<dbReference type="Proteomes" id="UP000037923">
    <property type="component" value="Unassembled WGS sequence"/>
</dbReference>
<organism evidence="2 3">
    <name type="scientific">Leptomonas pyrrhocoris</name>
    <name type="common">Firebug parasite</name>
    <dbReference type="NCBI Taxonomy" id="157538"/>
    <lineage>
        <taxon>Eukaryota</taxon>
        <taxon>Discoba</taxon>
        <taxon>Euglenozoa</taxon>
        <taxon>Kinetoplastea</taxon>
        <taxon>Metakinetoplastina</taxon>
        <taxon>Trypanosomatida</taxon>
        <taxon>Trypanosomatidae</taxon>
        <taxon>Leishmaniinae</taxon>
        <taxon>Leptomonas</taxon>
    </lineage>
</organism>
<dbReference type="GeneID" id="26906192"/>
<evidence type="ECO:0000313" key="2">
    <source>
        <dbReference type="EMBL" id="KPA78809.1"/>
    </source>
</evidence>
<accession>A0A0M9FZ03</accession>
<dbReference type="OrthoDB" id="272340at2759"/>
<dbReference type="AlphaFoldDB" id="A0A0M9FZ03"/>
<feature type="transmembrane region" description="Helical" evidence="1">
    <location>
        <begin position="6"/>
        <end position="28"/>
    </location>
</feature>
<dbReference type="OMA" id="NEPCEGA"/>
<reference evidence="2 3" key="1">
    <citation type="submission" date="2015-07" db="EMBL/GenBank/DDBJ databases">
        <title>High-quality genome of monoxenous trypanosomatid Leptomonas pyrrhocoris.</title>
        <authorList>
            <person name="Flegontov P."/>
            <person name="Butenko A."/>
            <person name="Firsov S."/>
            <person name="Vlcek C."/>
            <person name="Logacheva M.D."/>
            <person name="Field M."/>
            <person name="Filatov D."/>
            <person name="Flegontova O."/>
            <person name="Gerasimov E."/>
            <person name="Jackson A.P."/>
            <person name="Kelly S."/>
            <person name="Opperdoes F."/>
            <person name="O'Reilly A."/>
            <person name="Votypka J."/>
            <person name="Yurchenko V."/>
            <person name="Lukes J."/>
        </authorList>
    </citation>
    <scope>NUCLEOTIDE SEQUENCE [LARGE SCALE GENOMIC DNA]</scope>
    <source>
        <strain evidence="2">H10</strain>
    </source>
</reference>
<gene>
    <name evidence="2" type="ORF">ABB37_05902</name>
</gene>
<keyword evidence="1" id="KW-0472">Membrane</keyword>
<dbReference type="EMBL" id="LGTL01000012">
    <property type="protein sequence ID" value="KPA78808.1"/>
    <property type="molecule type" value="Genomic_DNA"/>
</dbReference>
<name>A0A0M9FZ03_LEPPY</name>
<evidence type="ECO:0000256" key="1">
    <source>
        <dbReference type="SAM" id="Phobius"/>
    </source>
</evidence>
<keyword evidence="1" id="KW-0812">Transmembrane</keyword>
<comment type="caution">
    <text evidence="2">The sequence shown here is derived from an EMBL/GenBank/DDBJ whole genome shotgun (WGS) entry which is preliminary data.</text>
</comment>
<keyword evidence="3" id="KW-1185">Reference proteome</keyword>
<keyword evidence="1" id="KW-1133">Transmembrane helix</keyword>